<dbReference type="RefSeq" id="WP_000286962.1">
    <property type="nucleotide sequence ID" value="NZ_NFDQ01000074.1"/>
</dbReference>
<comment type="subcellular location">
    <subcellularLocation>
        <location evidence="1">Membrane</location>
        <topology evidence="1">Multi-pass membrane protein</topology>
    </subcellularLocation>
</comment>
<dbReference type="PANTHER" id="PTHR47891">
    <property type="entry name" value="TRANSPORTER-RELATED"/>
    <property type="match status" value="1"/>
</dbReference>
<accession>A0A243CUT3</accession>
<reference evidence="7 8" key="1">
    <citation type="submission" date="2016-10" db="EMBL/GenBank/DDBJ databases">
        <title>Comparative genomics of Bacillus thuringiensis reveals a path to pathogens against multiple invertebrate hosts.</title>
        <authorList>
            <person name="Zheng J."/>
            <person name="Gao Q."/>
            <person name="Liu H."/>
            <person name="Peng D."/>
            <person name="Ruan L."/>
            <person name="Sun M."/>
        </authorList>
    </citation>
    <scope>NUCLEOTIDE SEQUENCE [LARGE SCALE GENOMIC DNA]</scope>
    <source>
        <strain evidence="7">BGSC 4CE1</strain>
    </source>
</reference>
<dbReference type="SUPFAM" id="SSF144083">
    <property type="entry name" value="Magnesium transport protein CorA, transmembrane region"/>
    <property type="match status" value="1"/>
</dbReference>
<feature type="transmembrane region" description="Helical" evidence="6">
    <location>
        <begin position="279"/>
        <end position="299"/>
    </location>
</feature>
<dbReference type="InterPro" id="IPR002523">
    <property type="entry name" value="MgTranspt_CorA/ZnTranspt_ZntB"/>
</dbReference>
<dbReference type="Pfam" id="PF01544">
    <property type="entry name" value="CorA"/>
    <property type="match status" value="1"/>
</dbReference>
<dbReference type="CDD" id="cd12827">
    <property type="entry name" value="EcCorA_ZntB-like_u2"/>
    <property type="match status" value="1"/>
</dbReference>
<dbReference type="AlphaFoldDB" id="A0A243CUT3"/>
<evidence type="ECO:0000313" key="7">
    <source>
        <dbReference type="EMBL" id="OTY73196.1"/>
    </source>
</evidence>
<evidence type="ECO:0000256" key="4">
    <source>
        <dbReference type="ARBA" id="ARBA00022989"/>
    </source>
</evidence>
<dbReference type="GO" id="GO:0046873">
    <property type="term" value="F:metal ion transmembrane transporter activity"/>
    <property type="evidence" value="ECO:0007669"/>
    <property type="project" value="InterPro"/>
</dbReference>
<name>A0A243CUT3_BACTU</name>
<dbReference type="InterPro" id="IPR045863">
    <property type="entry name" value="CorA_TM1_TM2"/>
</dbReference>
<evidence type="ECO:0000256" key="3">
    <source>
        <dbReference type="ARBA" id="ARBA00022692"/>
    </source>
</evidence>
<evidence type="ECO:0000256" key="5">
    <source>
        <dbReference type="ARBA" id="ARBA00023136"/>
    </source>
</evidence>
<evidence type="ECO:0000256" key="1">
    <source>
        <dbReference type="ARBA" id="ARBA00004141"/>
    </source>
</evidence>
<gene>
    <name evidence="7" type="ORF">BK749_18000</name>
</gene>
<dbReference type="InterPro" id="IPR045861">
    <property type="entry name" value="CorA_cytoplasmic_dom"/>
</dbReference>
<dbReference type="Gene3D" id="1.20.58.340">
    <property type="entry name" value="Magnesium transport protein CorA, transmembrane region"/>
    <property type="match status" value="2"/>
</dbReference>
<dbReference type="GO" id="GO:0016020">
    <property type="term" value="C:membrane"/>
    <property type="evidence" value="ECO:0007669"/>
    <property type="project" value="UniProtKB-SubCell"/>
</dbReference>
<keyword evidence="3 6" id="KW-0812">Transmembrane</keyword>
<keyword evidence="5 6" id="KW-0472">Membrane</keyword>
<dbReference type="Gene3D" id="3.30.460.20">
    <property type="entry name" value="CorA soluble domain-like"/>
    <property type="match status" value="1"/>
</dbReference>
<proteinExistence type="inferred from homology"/>
<dbReference type="EMBL" id="NFDQ01000074">
    <property type="protein sequence ID" value="OTY73196.1"/>
    <property type="molecule type" value="Genomic_DNA"/>
</dbReference>
<dbReference type="PANTHER" id="PTHR47891:SF2">
    <property type="entry name" value="MAGNESIUM AND COBALT TRANSPORTER"/>
    <property type="match status" value="1"/>
</dbReference>
<dbReference type="SUPFAM" id="SSF143865">
    <property type="entry name" value="CorA soluble domain-like"/>
    <property type="match status" value="1"/>
</dbReference>
<protein>
    <submittedName>
        <fullName evidence="7">Magnesium transporter CorA</fullName>
    </submittedName>
</protein>
<sequence length="304" mass="34899">MYSIYKSSGEGTIEIKNSFGDNSWINISSPSKEELEHISKQCNTPIEFLESPLDLEESARIEYDVDTKCTLIINDFPITDKNNASFITIPIGIILGTDYIITICSQPCFFLEDLIENNFNTNMRSQLALKVLLIISTLYNNNLKKLNKERIKIERNLRISVTKTQLYKLMEIEKSLVYFLTSLTANGDVIEKLLRTTSIKLYEDDKDLLEELIIENTQGIKTSELYTRILDSITDSYSSVISNEMNNIMKTLTLFTVFLTVPTLVFSFFGMNVSIPQTSWGETIVLSIIFIIWIALALWRRKIF</sequence>
<dbReference type="Proteomes" id="UP000194911">
    <property type="component" value="Unassembled WGS sequence"/>
</dbReference>
<evidence type="ECO:0000256" key="2">
    <source>
        <dbReference type="ARBA" id="ARBA00009765"/>
    </source>
</evidence>
<feature type="transmembrane region" description="Helical" evidence="6">
    <location>
        <begin position="252"/>
        <end position="273"/>
    </location>
</feature>
<organism evidence="7 8">
    <name type="scientific">Bacillus thuringiensis serovar vazensis</name>
    <dbReference type="NCBI Taxonomy" id="180867"/>
    <lineage>
        <taxon>Bacteria</taxon>
        <taxon>Bacillati</taxon>
        <taxon>Bacillota</taxon>
        <taxon>Bacilli</taxon>
        <taxon>Bacillales</taxon>
        <taxon>Bacillaceae</taxon>
        <taxon>Bacillus</taxon>
        <taxon>Bacillus cereus group</taxon>
    </lineage>
</organism>
<evidence type="ECO:0000313" key="8">
    <source>
        <dbReference type="Proteomes" id="UP000194911"/>
    </source>
</evidence>
<comment type="similarity">
    <text evidence="2">Belongs to the CorA metal ion transporter (MIT) (TC 1.A.35) family.</text>
</comment>
<comment type="caution">
    <text evidence="7">The sequence shown here is derived from an EMBL/GenBank/DDBJ whole genome shotgun (WGS) entry which is preliminary data.</text>
</comment>
<dbReference type="InterPro" id="IPR047199">
    <property type="entry name" value="CorA-like"/>
</dbReference>
<evidence type="ECO:0000256" key="6">
    <source>
        <dbReference type="SAM" id="Phobius"/>
    </source>
</evidence>
<keyword evidence="4 6" id="KW-1133">Transmembrane helix</keyword>